<evidence type="ECO:0000313" key="1">
    <source>
        <dbReference type="EMBL" id="MED6145200.1"/>
    </source>
</evidence>
<organism evidence="1 2">
    <name type="scientific">Stylosanthes scabra</name>
    <dbReference type="NCBI Taxonomy" id="79078"/>
    <lineage>
        <taxon>Eukaryota</taxon>
        <taxon>Viridiplantae</taxon>
        <taxon>Streptophyta</taxon>
        <taxon>Embryophyta</taxon>
        <taxon>Tracheophyta</taxon>
        <taxon>Spermatophyta</taxon>
        <taxon>Magnoliopsida</taxon>
        <taxon>eudicotyledons</taxon>
        <taxon>Gunneridae</taxon>
        <taxon>Pentapetalae</taxon>
        <taxon>rosids</taxon>
        <taxon>fabids</taxon>
        <taxon>Fabales</taxon>
        <taxon>Fabaceae</taxon>
        <taxon>Papilionoideae</taxon>
        <taxon>50 kb inversion clade</taxon>
        <taxon>dalbergioids sensu lato</taxon>
        <taxon>Dalbergieae</taxon>
        <taxon>Pterocarpus clade</taxon>
        <taxon>Stylosanthes</taxon>
    </lineage>
</organism>
<dbReference type="Proteomes" id="UP001341840">
    <property type="component" value="Unassembled WGS sequence"/>
</dbReference>
<gene>
    <name evidence="1" type="ORF">PIB30_022798</name>
</gene>
<feature type="non-terminal residue" evidence="1">
    <location>
        <position position="70"/>
    </location>
</feature>
<name>A0ABU6T907_9FABA</name>
<protein>
    <submittedName>
        <fullName evidence="1">Uncharacterized protein</fullName>
    </submittedName>
</protein>
<sequence>MAVRTYQKDISLNQRGYVSDFGVFCRTSLTAHPLPWQCGPTKRIYLSIRETTSATSEPFAELAPPGQYLL</sequence>
<keyword evidence="2" id="KW-1185">Reference proteome</keyword>
<comment type="caution">
    <text evidence="1">The sequence shown here is derived from an EMBL/GenBank/DDBJ whole genome shotgun (WGS) entry which is preliminary data.</text>
</comment>
<proteinExistence type="predicted"/>
<reference evidence="1 2" key="1">
    <citation type="journal article" date="2023" name="Plants (Basel)">
        <title>Bridging the Gap: Combining Genomics and Transcriptomics Approaches to Understand Stylosanthes scabra, an Orphan Legume from the Brazilian Caatinga.</title>
        <authorList>
            <person name="Ferreira-Neto J.R.C."/>
            <person name="da Silva M.D."/>
            <person name="Binneck E."/>
            <person name="de Melo N.F."/>
            <person name="da Silva R.H."/>
            <person name="de Melo A.L.T.M."/>
            <person name="Pandolfi V."/>
            <person name="Bustamante F.O."/>
            <person name="Brasileiro-Vidal A.C."/>
            <person name="Benko-Iseppon A.M."/>
        </authorList>
    </citation>
    <scope>NUCLEOTIDE SEQUENCE [LARGE SCALE GENOMIC DNA]</scope>
    <source>
        <tissue evidence="1">Leaves</tissue>
    </source>
</reference>
<accession>A0ABU6T907</accession>
<dbReference type="EMBL" id="JASCZI010090699">
    <property type="protein sequence ID" value="MED6145200.1"/>
    <property type="molecule type" value="Genomic_DNA"/>
</dbReference>
<evidence type="ECO:0000313" key="2">
    <source>
        <dbReference type="Proteomes" id="UP001341840"/>
    </source>
</evidence>